<organism evidence="1 2">
    <name type="scientific">Trichothecium roseum</name>
    <dbReference type="NCBI Taxonomy" id="47278"/>
    <lineage>
        <taxon>Eukaryota</taxon>
        <taxon>Fungi</taxon>
        <taxon>Dikarya</taxon>
        <taxon>Ascomycota</taxon>
        <taxon>Pezizomycotina</taxon>
        <taxon>Sordariomycetes</taxon>
        <taxon>Hypocreomycetidae</taxon>
        <taxon>Hypocreales</taxon>
        <taxon>Hypocreales incertae sedis</taxon>
        <taxon>Trichothecium</taxon>
    </lineage>
</organism>
<proteinExistence type="predicted"/>
<accession>A0ACC0V1G3</accession>
<sequence>MAKTTSDAAPGGAAPIKYEYMFGADKSPTEQLDALLRAIAKHISKDIGNKQQLKLTPDKLAAFYKVLGGNYDSFLLSDHASISNAWSLTGCQHTLQPVPDNDYAPPTIPALTPRGFSRWESLEILLGPDEHVPYLQYAVKNWNLKHPETGQLFPSDLPKAMFPVQADEAVDRWHKSCADQLWKEAEEPTKAKNGSTQPQTERGREPKFSYVHVENPTRNDRDRDRPPPTERAERAERGQPYTYVHVHGSGGRSTGYSGRRRSSDKPSPEERQRRRSFSDFPSPTSPTSPPYPPASNYLDPNSQRPPNQPRRTSQTRHYSSTSSAEEMAGPHSNSSRRRHHSPSTPPRSGRHVPPTAPRPPSATKPGSYGSRPEELKRRSGNSPLGSLRNKVSNTVSSVLGTGRHERPRAEARESYQGSSSRSRRAPAATVHRQPQVYSETDSEDTTDTESSDEEVRRRHRRDADPYRNKARLYGEIDPRELSDDRDRVRRREYYSQSRPETFRRTSSHADIDRRREQAAAGWEYARERGRPPQVRDDRKRVW</sequence>
<evidence type="ECO:0000313" key="1">
    <source>
        <dbReference type="EMBL" id="KAI9899300.1"/>
    </source>
</evidence>
<gene>
    <name evidence="1" type="ORF">N3K66_005761</name>
</gene>
<protein>
    <submittedName>
        <fullName evidence="1">Uncharacterized protein</fullName>
    </submittedName>
</protein>
<reference evidence="1" key="1">
    <citation type="submission" date="2022-10" db="EMBL/GenBank/DDBJ databases">
        <title>Complete Genome of Trichothecium roseum strain YXFP-22015, a Plant Pathogen Isolated from Citrus.</title>
        <authorList>
            <person name="Wang Y."/>
            <person name="Zhu L."/>
        </authorList>
    </citation>
    <scope>NUCLEOTIDE SEQUENCE</scope>
    <source>
        <strain evidence="1">YXFP-22015</strain>
    </source>
</reference>
<keyword evidence="2" id="KW-1185">Reference proteome</keyword>
<comment type="caution">
    <text evidence="1">The sequence shown here is derived from an EMBL/GenBank/DDBJ whole genome shotgun (WGS) entry which is preliminary data.</text>
</comment>
<evidence type="ECO:0000313" key="2">
    <source>
        <dbReference type="Proteomes" id="UP001163324"/>
    </source>
</evidence>
<dbReference type="Proteomes" id="UP001163324">
    <property type="component" value="Chromosome 5"/>
</dbReference>
<dbReference type="EMBL" id="CM047944">
    <property type="protein sequence ID" value="KAI9899300.1"/>
    <property type="molecule type" value="Genomic_DNA"/>
</dbReference>
<name>A0ACC0V1G3_9HYPO</name>